<keyword evidence="12 18" id="KW-1133">Transmembrane helix</keyword>
<feature type="transmembrane region" description="Helical" evidence="18">
    <location>
        <begin position="7"/>
        <end position="33"/>
    </location>
</feature>
<dbReference type="GO" id="GO:0005743">
    <property type="term" value="C:mitochondrial inner membrane"/>
    <property type="evidence" value="ECO:0007669"/>
    <property type="project" value="UniProtKB-SubCell"/>
</dbReference>
<keyword evidence="7 18" id="KW-0679">Respiratory chain</keyword>
<keyword evidence="6" id="KW-0813">Transport</keyword>
<geneLocation type="mitochondrion" evidence="20"/>
<feature type="transmembrane region" description="Helical" evidence="18">
    <location>
        <begin position="59"/>
        <end position="80"/>
    </location>
</feature>
<protein>
    <recommendedName>
        <fullName evidence="5 18">NADH-ubiquinone oxidoreductase chain 2</fullName>
        <ecNumber evidence="4 18">7.1.1.2</ecNumber>
    </recommendedName>
</protein>
<dbReference type="InterPro" id="IPR050175">
    <property type="entry name" value="Complex_I_Subunit_2"/>
</dbReference>
<evidence type="ECO:0000256" key="3">
    <source>
        <dbReference type="ARBA" id="ARBA00007012"/>
    </source>
</evidence>
<dbReference type="PRINTS" id="PR01436">
    <property type="entry name" value="NADHDHGNASE2"/>
</dbReference>
<feature type="domain" description="NADH:quinone oxidoreductase/Mrp antiporter transmembrane" evidence="19">
    <location>
        <begin position="24"/>
        <end position="283"/>
    </location>
</feature>
<dbReference type="PANTHER" id="PTHR46552">
    <property type="entry name" value="NADH-UBIQUINONE OXIDOREDUCTASE CHAIN 2"/>
    <property type="match status" value="1"/>
</dbReference>
<evidence type="ECO:0000256" key="2">
    <source>
        <dbReference type="ARBA" id="ARBA00004448"/>
    </source>
</evidence>
<evidence type="ECO:0000256" key="14">
    <source>
        <dbReference type="ARBA" id="ARBA00023075"/>
    </source>
</evidence>
<keyword evidence="13 18" id="KW-0520">NAD</keyword>
<name>A0A8F4WBY8_9CUCU</name>
<evidence type="ECO:0000256" key="10">
    <source>
        <dbReference type="ARBA" id="ARBA00022967"/>
    </source>
</evidence>
<evidence type="ECO:0000256" key="17">
    <source>
        <dbReference type="ARBA" id="ARBA00049551"/>
    </source>
</evidence>
<keyword evidence="9 18" id="KW-0999">Mitochondrion inner membrane</keyword>
<feature type="transmembrane region" description="Helical" evidence="18">
    <location>
        <begin position="313"/>
        <end position="335"/>
    </location>
</feature>
<dbReference type="GO" id="GO:0006120">
    <property type="term" value="P:mitochondrial electron transport, NADH to ubiquinone"/>
    <property type="evidence" value="ECO:0007669"/>
    <property type="project" value="InterPro"/>
</dbReference>
<evidence type="ECO:0000256" key="12">
    <source>
        <dbReference type="ARBA" id="ARBA00022989"/>
    </source>
</evidence>
<comment type="catalytic activity">
    <reaction evidence="17 18">
        <text>a ubiquinone + NADH + 5 H(+)(in) = a ubiquinol + NAD(+) + 4 H(+)(out)</text>
        <dbReference type="Rhea" id="RHEA:29091"/>
        <dbReference type="Rhea" id="RHEA-COMP:9565"/>
        <dbReference type="Rhea" id="RHEA-COMP:9566"/>
        <dbReference type="ChEBI" id="CHEBI:15378"/>
        <dbReference type="ChEBI" id="CHEBI:16389"/>
        <dbReference type="ChEBI" id="CHEBI:17976"/>
        <dbReference type="ChEBI" id="CHEBI:57540"/>
        <dbReference type="ChEBI" id="CHEBI:57945"/>
        <dbReference type="EC" id="7.1.1.2"/>
    </reaction>
</comment>
<keyword evidence="11 18" id="KW-0249">Electron transport</keyword>
<keyword evidence="16 18" id="KW-0472">Membrane</keyword>
<gene>
    <name evidence="20" type="primary">nad2</name>
</gene>
<sequence length="336" mass="39526">MMYMYKLLFFNLMIISTLISISTMSWFTAWIGLEVNLMSFIPLMKQYQNKHSAESAIKYFIIQAMASSILLFSTCIYLNYINYKINLNFLSSIFINSALLLKMGAVPFHFWLPEICMGINWNLILILLTWQKISPMILLFYSMYSINFISIIILLSSLISSLQGMNQTHISKIMAYSSINHMSWMISTLMNSITIWLYYFCIYSIINSSIMIIFYQNKIFQLNQLSKILSLNKKLKLFFMMNFFSLAGLPPFLGFFPKWITINFMIKTNLITLSFFLITFTLISLYFYMRITFPTVSLTTEKSLIKTFNKFQIFNFLLNFISLMGILMCMILKSFY</sequence>
<dbReference type="Pfam" id="PF00361">
    <property type="entry name" value="Proton_antipo_M"/>
    <property type="match status" value="1"/>
</dbReference>
<dbReference type="InterPro" id="IPR001750">
    <property type="entry name" value="ND/Mrp_TM"/>
</dbReference>
<comment type="similarity">
    <text evidence="3 18">Belongs to the complex I subunit 2 family.</text>
</comment>
<feature type="transmembrane region" description="Helical" evidence="18">
    <location>
        <begin position="195"/>
        <end position="216"/>
    </location>
</feature>
<dbReference type="InterPro" id="IPR003917">
    <property type="entry name" value="NADH_UbQ_OxRdtase_chain2"/>
</dbReference>
<comment type="subcellular location">
    <subcellularLocation>
        <location evidence="2 18">Mitochondrion inner membrane</location>
        <topology evidence="2 18">Multi-pass membrane protein</topology>
    </subcellularLocation>
</comment>
<evidence type="ECO:0000256" key="11">
    <source>
        <dbReference type="ARBA" id="ARBA00022982"/>
    </source>
</evidence>
<comment type="function">
    <text evidence="1">Core subunit of the mitochondrial membrane respiratory chain NADH dehydrogenase (Complex I) that is believed to belong to the minimal assembly required for catalysis. Complex I functions in the transfer of electrons from NADH to the respiratory chain. The immediate electron acceptor for the enzyme is believed to be ubiquinone.</text>
</comment>
<evidence type="ECO:0000259" key="19">
    <source>
        <dbReference type="Pfam" id="PF00361"/>
    </source>
</evidence>
<comment type="function">
    <text evidence="18">Core subunit of the mitochondrial membrane respiratory chain NADH dehydrogenase (Complex I) which catalyzes electron transfer from NADH through the respiratory chain, using ubiquinone as an electron acceptor. Essential for the catalytic activity and assembly of complex I.</text>
</comment>
<feature type="transmembrane region" description="Helical" evidence="18">
    <location>
        <begin position="137"/>
        <end position="159"/>
    </location>
</feature>
<evidence type="ECO:0000256" key="7">
    <source>
        <dbReference type="ARBA" id="ARBA00022660"/>
    </source>
</evidence>
<evidence type="ECO:0000256" key="18">
    <source>
        <dbReference type="RuleBase" id="RU003403"/>
    </source>
</evidence>
<dbReference type="PANTHER" id="PTHR46552:SF1">
    <property type="entry name" value="NADH-UBIQUINONE OXIDOREDUCTASE CHAIN 2"/>
    <property type="match status" value="1"/>
</dbReference>
<feature type="transmembrane region" description="Helical" evidence="18">
    <location>
        <begin position="268"/>
        <end position="288"/>
    </location>
</feature>
<dbReference type="EC" id="7.1.1.2" evidence="4 18"/>
<reference evidence="20" key="1">
    <citation type="submission" date="2019-03" db="EMBL/GenBank/DDBJ databases">
        <title>New complete mitochondrial genomes of soil dwelling insects.</title>
        <authorList>
            <person name="Andujar C."/>
            <person name="Arribas P."/>
            <person name="Motyka M."/>
            <person name="Bocek M."/>
            <person name="Linard B."/>
            <person name="Vogler A."/>
        </authorList>
    </citation>
    <scope>NUCLEOTIDE SEQUENCE</scope>
</reference>
<evidence type="ECO:0000256" key="9">
    <source>
        <dbReference type="ARBA" id="ARBA00022792"/>
    </source>
</evidence>
<organism evidence="20">
    <name type="scientific">Kyklioacalles sp. BMNH 1043787</name>
    <dbReference type="NCBI Taxonomy" id="2834675"/>
    <lineage>
        <taxon>Eukaryota</taxon>
        <taxon>Metazoa</taxon>
        <taxon>Ecdysozoa</taxon>
        <taxon>Arthropoda</taxon>
        <taxon>Hexapoda</taxon>
        <taxon>Insecta</taxon>
        <taxon>Pterygota</taxon>
        <taxon>Neoptera</taxon>
        <taxon>Endopterygota</taxon>
        <taxon>Coleoptera</taxon>
        <taxon>Polyphaga</taxon>
        <taxon>Cucujiformia</taxon>
        <taxon>Curculionidae</taxon>
        <taxon>Cryptorhynchinae</taxon>
        <taxon>Kyklioacalles</taxon>
    </lineage>
</organism>
<evidence type="ECO:0000256" key="15">
    <source>
        <dbReference type="ARBA" id="ARBA00023128"/>
    </source>
</evidence>
<evidence type="ECO:0000256" key="8">
    <source>
        <dbReference type="ARBA" id="ARBA00022692"/>
    </source>
</evidence>
<keyword evidence="14 18" id="KW-0830">Ubiquinone</keyword>
<feature type="transmembrane region" description="Helical" evidence="18">
    <location>
        <begin position="87"/>
        <end position="105"/>
    </location>
</feature>
<evidence type="ECO:0000256" key="6">
    <source>
        <dbReference type="ARBA" id="ARBA00022448"/>
    </source>
</evidence>
<accession>A0A8F4WBY8</accession>
<dbReference type="EMBL" id="MK692563">
    <property type="protein sequence ID" value="QXG82698.1"/>
    <property type="molecule type" value="Genomic_DNA"/>
</dbReference>
<keyword evidence="10 18" id="KW-1278">Translocase</keyword>
<feature type="transmembrane region" description="Helical" evidence="18">
    <location>
        <begin position="111"/>
        <end position="130"/>
    </location>
</feature>
<keyword evidence="8 18" id="KW-0812">Transmembrane</keyword>
<evidence type="ECO:0000256" key="1">
    <source>
        <dbReference type="ARBA" id="ARBA00003257"/>
    </source>
</evidence>
<evidence type="ECO:0000256" key="5">
    <source>
        <dbReference type="ARBA" id="ARBA00021008"/>
    </source>
</evidence>
<evidence type="ECO:0000256" key="13">
    <source>
        <dbReference type="ARBA" id="ARBA00023027"/>
    </source>
</evidence>
<evidence type="ECO:0000313" key="20">
    <source>
        <dbReference type="EMBL" id="QXG82698.1"/>
    </source>
</evidence>
<proteinExistence type="inferred from homology"/>
<keyword evidence="15 18" id="KW-0496">Mitochondrion</keyword>
<evidence type="ECO:0000256" key="16">
    <source>
        <dbReference type="ARBA" id="ARBA00023136"/>
    </source>
</evidence>
<evidence type="ECO:0000256" key="4">
    <source>
        <dbReference type="ARBA" id="ARBA00012944"/>
    </source>
</evidence>
<dbReference type="GO" id="GO:0008137">
    <property type="term" value="F:NADH dehydrogenase (ubiquinone) activity"/>
    <property type="evidence" value="ECO:0007669"/>
    <property type="project" value="UniProtKB-EC"/>
</dbReference>
<feature type="transmembrane region" description="Helical" evidence="18">
    <location>
        <begin position="237"/>
        <end position="256"/>
    </location>
</feature>
<dbReference type="AlphaFoldDB" id="A0A8F4WBY8"/>